<dbReference type="Proteomes" id="UP000325161">
    <property type="component" value="Chromosome"/>
</dbReference>
<evidence type="ECO:0000256" key="1">
    <source>
        <dbReference type="HAMAP-Rule" id="MF_02215"/>
    </source>
</evidence>
<dbReference type="AlphaFoldDB" id="A0A5C0B3V0"/>
<comment type="similarity">
    <text evidence="1">Belongs to the UbiJ family.</text>
</comment>
<dbReference type="GO" id="GO:0005737">
    <property type="term" value="C:cytoplasm"/>
    <property type="evidence" value="ECO:0007669"/>
    <property type="project" value="UniProtKB-SubCell"/>
</dbReference>
<reference evidence="4 5" key="1">
    <citation type="submission" date="2019-08" db="EMBL/GenBank/DDBJ databases">
        <title>Amphibian skin-associated Pigmentiphaga: genome sequence and occurrence across geography and hosts.</title>
        <authorList>
            <person name="Bletz M.C."/>
            <person name="Bunk B."/>
            <person name="Sproeer C."/>
            <person name="Biwer P."/>
            <person name="Reiter S."/>
            <person name="Rabemananjara F.C.E."/>
            <person name="Schulz S."/>
            <person name="Overmann J."/>
            <person name="Vences M."/>
        </authorList>
    </citation>
    <scope>NUCLEOTIDE SEQUENCE [LARGE SCALE GENOMIC DNA]</scope>
    <source>
        <strain evidence="4 5">Mada1488</strain>
    </source>
</reference>
<dbReference type="EMBL" id="CP043046">
    <property type="protein sequence ID" value="QEI08614.1"/>
    <property type="molecule type" value="Genomic_DNA"/>
</dbReference>
<keyword evidence="5" id="KW-1185">Reference proteome</keyword>
<comment type="subcellular location">
    <subcellularLocation>
        <location evidence="1">Cytoplasm</location>
    </subcellularLocation>
</comment>
<sequence>MPLPIPTPAAAATRAFNALLDREPWARDRLQAHAGKTAKLALGGLTFAFGITAAGHVAPALEAVAPDVVLTVATDKISSLMSDDPARRMSAVRIEGDASLAHTISDLARDLRWDVEEDLAGVVGDVAALRLVQGARAINAGVRDGAWRLAENLSEYVTEEAGLVASAPALAAWSGDVRRLRDGVERADKRLEALRRRVDALTSGQG</sequence>
<keyword evidence="1" id="KW-0963">Cytoplasm</keyword>
<dbReference type="InterPro" id="IPR003033">
    <property type="entry name" value="SCP2_sterol-bd_dom"/>
</dbReference>
<comment type="pathway">
    <text evidence="1">Cofactor biosynthesis; ubiquinone biosynthesis.</text>
</comment>
<dbReference type="RefSeq" id="WP_148818085.1">
    <property type="nucleotide sequence ID" value="NZ_CP043046.1"/>
</dbReference>
<gene>
    <name evidence="1" type="primary">ubiJ</name>
    <name evidence="4" type="ORF">FXN63_24295</name>
</gene>
<evidence type="ECO:0000256" key="2">
    <source>
        <dbReference type="SAM" id="Coils"/>
    </source>
</evidence>
<dbReference type="Pfam" id="PF02036">
    <property type="entry name" value="SCP2"/>
    <property type="match status" value="1"/>
</dbReference>
<feature type="domain" description="SCP2" evidence="3">
    <location>
        <begin position="16"/>
        <end position="108"/>
    </location>
</feature>
<evidence type="ECO:0000313" key="4">
    <source>
        <dbReference type="EMBL" id="QEI08614.1"/>
    </source>
</evidence>
<evidence type="ECO:0000259" key="3">
    <source>
        <dbReference type="Pfam" id="PF02036"/>
    </source>
</evidence>
<dbReference type="PANTHER" id="PTHR38693">
    <property type="entry name" value="UBIQUINONE BIOSYNTHESIS PROTEIN UBIJ"/>
    <property type="match status" value="1"/>
</dbReference>
<evidence type="ECO:0000313" key="5">
    <source>
        <dbReference type="Proteomes" id="UP000325161"/>
    </source>
</evidence>
<dbReference type="HAMAP" id="MF_02215">
    <property type="entry name" value="UbiJ"/>
    <property type="match status" value="1"/>
</dbReference>
<protein>
    <recommendedName>
        <fullName evidence="1">Ubiquinone biosynthesis accessory factor UbiJ</fullName>
    </recommendedName>
</protein>
<feature type="coiled-coil region" evidence="2">
    <location>
        <begin position="177"/>
        <end position="204"/>
    </location>
</feature>
<dbReference type="GO" id="GO:0006744">
    <property type="term" value="P:ubiquinone biosynthetic process"/>
    <property type="evidence" value="ECO:0007669"/>
    <property type="project" value="UniProtKB-UniRule"/>
</dbReference>
<accession>A0A5C0B3V0</accession>
<dbReference type="PANTHER" id="PTHR38693:SF1">
    <property type="entry name" value="UBIQUINONE BIOSYNTHESIS ACCESSORY FACTOR UBIJ"/>
    <property type="match status" value="1"/>
</dbReference>
<name>A0A5C0B3V0_9BURK</name>
<organism evidence="4 5">
    <name type="scientific">Pigmentiphaga aceris</name>
    <dbReference type="NCBI Taxonomy" id="1940612"/>
    <lineage>
        <taxon>Bacteria</taxon>
        <taxon>Pseudomonadati</taxon>
        <taxon>Pseudomonadota</taxon>
        <taxon>Betaproteobacteria</taxon>
        <taxon>Burkholderiales</taxon>
        <taxon>Alcaligenaceae</taxon>
        <taxon>Pigmentiphaga</taxon>
    </lineage>
</organism>
<keyword evidence="2" id="KW-0175">Coiled coil</keyword>
<dbReference type="UniPathway" id="UPA00232"/>
<dbReference type="KEGG" id="pacr:FXN63_24295"/>
<comment type="function">
    <text evidence="1">Required for ubiquinone (coenzyme Q) biosynthesis. Binds hydrophobic ubiquinone biosynthetic intermediates via its SCP2 domain and is essential for the stability of the Ubi complex. May constitute a docking platform where Ubi enzymes assemble and access their SCP2-bound polyprenyl substrates.</text>
</comment>
<keyword evidence="1" id="KW-0831">Ubiquinone biosynthesis</keyword>
<dbReference type="InterPro" id="IPR038989">
    <property type="entry name" value="UbiJ"/>
</dbReference>
<dbReference type="OrthoDB" id="8525483at2"/>
<proteinExistence type="inferred from homology"/>